<keyword evidence="1" id="KW-1003">Cell membrane</keyword>
<accession>A0A916N2D6</accession>
<dbReference type="GO" id="GO:0005886">
    <property type="term" value="C:plasma membrane"/>
    <property type="evidence" value="ECO:0007669"/>
    <property type="project" value="InterPro"/>
</dbReference>
<dbReference type="Pfam" id="PF06305">
    <property type="entry name" value="LapA_dom"/>
    <property type="match status" value="1"/>
</dbReference>
<dbReference type="InterPro" id="IPR010445">
    <property type="entry name" value="LapA_dom"/>
</dbReference>
<feature type="transmembrane region" description="Helical" evidence="6">
    <location>
        <begin position="43"/>
        <end position="63"/>
    </location>
</feature>
<comment type="caution">
    <text evidence="8">The sequence shown here is derived from an EMBL/GenBank/DDBJ whole genome shotgun (WGS) entry which is preliminary data.</text>
</comment>
<keyword evidence="5" id="KW-0175">Coiled coil</keyword>
<evidence type="ECO:0000256" key="1">
    <source>
        <dbReference type="ARBA" id="ARBA00022475"/>
    </source>
</evidence>
<name>A0A916N2D6_9PROT</name>
<dbReference type="PANTHER" id="PTHR41335">
    <property type="entry name" value="MEMBRANE PROTEIN-RELATED"/>
    <property type="match status" value="1"/>
</dbReference>
<dbReference type="AlphaFoldDB" id="A0A916N2D6"/>
<dbReference type="RefSeq" id="WP_220635680.1">
    <property type="nucleotide sequence ID" value="NZ_CAJQUM010000001.1"/>
</dbReference>
<keyword evidence="2 6" id="KW-0812">Transmembrane</keyword>
<evidence type="ECO:0000256" key="2">
    <source>
        <dbReference type="ARBA" id="ARBA00022692"/>
    </source>
</evidence>
<evidence type="ECO:0000313" key="9">
    <source>
        <dbReference type="Proteomes" id="UP000742786"/>
    </source>
</evidence>
<dbReference type="PANTHER" id="PTHR41335:SF1">
    <property type="entry name" value="MEMBRANE PROTEIN"/>
    <property type="match status" value="1"/>
</dbReference>
<evidence type="ECO:0000256" key="3">
    <source>
        <dbReference type="ARBA" id="ARBA00022989"/>
    </source>
</evidence>
<evidence type="ECO:0000256" key="5">
    <source>
        <dbReference type="SAM" id="Coils"/>
    </source>
</evidence>
<proteinExistence type="predicted"/>
<organism evidence="8 9">
    <name type="scientific">Georgfuchsia toluolica</name>
    <dbReference type="NCBI Taxonomy" id="424218"/>
    <lineage>
        <taxon>Bacteria</taxon>
        <taxon>Pseudomonadati</taxon>
        <taxon>Pseudomonadota</taxon>
        <taxon>Betaproteobacteria</taxon>
        <taxon>Nitrosomonadales</taxon>
        <taxon>Sterolibacteriaceae</taxon>
        <taxon>Georgfuchsia</taxon>
    </lineage>
</organism>
<dbReference type="EMBL" id="CAJQUM010000001">
    <property type="protein sequence ID" value="CAG4883749.1"/>
    <property type="molecule type" value="Genomic_DNA"/>
</dbReference>
<dbReference type="Proteomes" id="UP000742786">
    <property type="component" value="Unassembled WGS sequence"/>
</dbReference>
<keyword evidence="9" id="KW-1185">Reference proteome</keyword>
<evidence type="ECO:0000313" key="8">
    <source>
        <dbReference type="EMBL" id="CAG4883749.1"/>
    </source>
</evidence>
<gene>
    <name evidence="8" type="ORF">GTOL_11632</name>
</gene>
<protein>
    <recommendedName>
        <fullName evidence="7">Lipopolysaccharide assembly protein A domain-containing protein</fullName>
    </recommendedName>
</protein>
<feature type="domain" description="Lipopolysaccharide assembly protein A" evidence="7">
    <location>
        <begin position="21"/>
        <end position="82"/>
    </location>
</feature>
<keyword evidence="4 6" id="KW-0472">Membrane</keyword>
<keyword evidence="3 6" id="KW-1133">Transmembrane helix</keyword>
<feature type="coiled-coil region" evidence="5">
    <location>
        <begin position="69"/>
        <end position="96"/>
    </location>
</feature>
<sequence>MQLTIIATILVALVGAFFAIQNNVPVTIKFLLWRFDSSLAVVLPLGVAFGAIVVALLTTPATLKRQWLLARQKRRIDEMEKTAASLRDRITELETHLSPEATAEKPPYVGLKQLIIGLGNESADGSRTKQN</sequence>
<evidence type="ECO:0000256" key="4">
    <source>
        <dbReference type="ARBA" id="ARBA00023136"/>
    </source>
</evidence>
<evidence type="ECO:0000259" key="7">
    <source>
        <dbReference type="Pfam" id="PF06305"/>
    </source>
</evidence>
<evidence type="ECO:0000256" key="6">
    <source>
        <dbReference type="SAM" id="Phobius"/>
    </source>
</evidence>
<reference evidence="8" key="1">
    <citation type="submission" date="2021-04" db="EMBL/GenBank/DDBJ databases">
        <authorList>
            <person name="Hornung B."/>
        </authorList>
    </citation>
    <scope>NUCLEOTIDE SEQUENCE</scope>
    <source>
        <strain evidence="8">G5G6</strain>
    </source>
</reference>